<dbReference type="InterPro" id="IPR011041">
    <property type="entry name" value="Quinoprot_gluc/sorb_DH_b-prop"/>
</dbReference>
<dbReference type="InterPro" id="IPR035986">
    <property type="entry name" value="PKD_dom_sf"/>
</dbReference>
<feature type="signal peptide" evidence="7">
    <location>
        <begin position="1"/>
        <end position="21"/>
    </location>
</feature>
<dbReference type="PROSITE" id="PS50093">
    <property type="entry name" value="PKD"/>
    <property type="match status" value="1"/>
</dbReference>
<sequence>MITLKSFTRAVFALVVFSVFLASCSNKRSGDPKVLIFSKTAGFYHESIPDGIAAIMKLGAENGFQVDTTTNSALINEENLEQYSAVIWLSTTGDVLNHYQEADFERYIQAGGGYMGIHAATDTEYHWGWYNRLAGAYFWNHPGMGDPHPNVQDGSINVTDRTHSTTRFLPEIWNRRDEWYSFKQMNPDVNVLMDIDEDSYQGGYAMGHHPVAWYHEFDGGRAFYTAGGHTTESFQEELFLQHILEGIKYAIGDNKKLDYSKAKTQRAPEENRFEKTSLVMGEFTEPTELTILPNLDILIAQRRGEVLLYKNGDSTAREVAKLDVYWKAEVQGVNAEEGLMGMQKDPNFKNNGHVFVFYAPTGDKEINRLSRFTFQNDTWDMDSEKIILELYSQRNICCHTGGSIAFDKDGLLYLSTGDNSTPFDQSNSQYVNRGFAPLDDRPGFEQFDARRSSGNSNDLRGKILRIKVNEDGSYDIPEGNLYPKGTEKTRPEIYIQGNRNPYRISVDQKTGFLYWGEVGPDANADSLDTRGPRGYDEVNQARKAGNFGWPYFVGDNYAYVEYDYGSGVSSGAFDINKPVNNSRNNTGLKELPPAETSFIWYPYGASEDFPQLGTGGRNAMAGPVYYSDMFPKETRYPSYYDGKLFIYDWVRGWIKAVTMQPNGDFDKMEPFMSTTKFNALIDMEVGPDGKLYILEYGNGWFTKNADSGLFRIDFNDGNRTPVVAGIAVDQNSGALPFTATFTVDASDPENDPLTFVWDLGNGEVKTTQEPKLQHTFEKIGDYDVQVEVKDPSNLSAKSTVISVYAGNIAPEVDIKLVGNQTFYFPGKPVKYTISVNDPDDADAGKDLSSLFVSADYVSGLDQAEASKGHLIMTDAMTGKSLISSLTCKTCHKENEASIGPSYTEVARKYRRNANVNDYLVNKIQKGGGGIWGETVMPANPELSYSDASKIVAYITSLGRRGVEEKPSLPAAGSVDPLVGKALSENGVFVLSASFTDRGGENIKPLTGNSAVTLRNPAIDMAGIKTLEGFSAMSFGGRTLLIAPGNSKGHFAVKNIDLTDIASIMLIGGGQEATANGYTVELRLGSPTGEKIGEGVMKTIANAGPEGRPMGMLDIKLGQVDTSKSQDIFIVTGPVSAEDEMLALLSVEFKAK</sequence>
<dbReference type="Proteomes" id="UP000238157">
    <property type="component" value="Unassembled WGS sequence"/>
</dbReference>
<feature type="domain" description="PKD" evidence="8">
    <location>
        <begin position="751"/>
        <end position="800"/>
    </location>
</feature>
<dbReference type="PROSITE" id="PS51257">
    <property type="entry name" value="PROKAR_LIPOPROTEIN"/>
    <property type="match status" value="1"/>
</dbReference>
<evidence type="ECO:0000259" key="9">
    <source>
        <dbReference type="PROSITE" id="PS51007"/>
    </source>
</evidence>
<keyword evidence="3 6" id="KW-0479">Metal-binding</keyword>
<proteinExistence type="predicted"/>
<keyword evidence="11" id="KW-1185">Reference proteome</keyword>
<dbReference type="GO" id="GO:0020037">
    <property type="term" value="F:heme binding"/>
    <property type="evidence" value="ECO:0007669"/>
    <property type="project" value="InterPro"/>
</dbReference>
<gene>
    <name evidence="10" type="ORF">CLW00_11526</name>
</gene>
<evidence type="ECO:0000256" key="4">
    <source>
        <dbReference type="ARBA" id="ARBA00022982"/>
    </source>
</evidence>
<keyword evidence="5 6" id="KW-0408">Iron</keyword>
<evidence type="ECO:0000313" key="11">
    <source>
        <dbReference type="Proteomes" id="UP000238157"/>
    </source>
</evidence>
<dbReference type="PRINTS" id="PR00606">
    <property type="entry name" value="CYTCHROMECID"/>
</dbReference>
<name>A0A2T0WEA7_9BACT</name>
<dbReference type="GO" id="GO:0005506">
    <property type="term" value="F:iron ion binding"/>
    <property type="evidence" value="ECO:0007669"/>
    <property type="project" value="InterPro"/>
</dbReference>
<dbReference type="AlphaFoldDB" id="A0A2T0WEA7"/>
<organism evidence="10 11">
    <name type="scientific">Mongoliibacter ruber</name>
    <dbReference type="NCBI Taxonomy" id="1750599"/>
    <lineage>
        <taxon>Bacteria</taxon>
        <taxon>Pseudomonadati</taxon>
        <taxon>Bacteroidota</taxon>
        <taxon>Cytophagia</taxon>
        <taxon>Cytophagales</taxon>
        <taxon>Cyclobacteriaceae</taxon>
        <taxon>Mongoliibacter</taxon>
    </lineage>
</organism>
<dbReference type="CDD" id="cd00146">
    <property type="entry name" value="PKD"/>
    <property type="match status" value="1"/>
</dbReference>
<evidence type="ECO:0000259" key="8">
    <source>
        <dbReference type="PROSITE" id="PS50093"/>
    </source>
</evidence>
<keyword evidence="7" id="KW-0732">Signal</keyword>
<dbReference type="Pfam" id="PF00034">
    <property type="entry name" value="Cytochrom_C"/>
    <property type="match status" value="1"/>
</dbReference>
<dbReference type="SUPFAM" id="SSF49299">
    <property type="entry name" value="PKD domain"/>
    <property type="match status" value="1"/>
</dbReference>
<comment type="PTM">
    <text evidence="6">Binds 1 heme c group covalently per subunit.</text>
</comment>
<keyword evidence="1" id="KW-0813">Transport</keyword>
<dbReference type="InterPro" id="IPR002324">
    <property type="entry name" value="Cyt_c_ID"/>
</dbReference>
<dbReference type="InterPro" id="IPR022409">
    <property type="entry name" value="PKD/Chitinase_dom"/>
</dbReference>
<evidence type="ECO:0000313" key="10">
    <source>
        <dbReference type="EMBL" id="PRY84985.1"/>
    </source>
</evidence>
<feature type="binding site" description="covalent" evidence="6">
    <location>
        <position position="887"/>
    </location>
    <ligand>
        <name>heme c</name>
        <dbReference type="ChEBI" id="CHEBI:61717"/>
    </ligand>
</feature>
<dbReference type="EMBL" id="PVTR01000015">
    <property type="protein sequence ID" value="PRY84985.1"/>
    <property type="molecule type" value="Genomic_DNA"/>
</dbReference>
<evidence type="ECO:0000256" key="6">
    <source>
        <dbReference type="PIRSR" id="PIRSR602324-1"/>
    </source>
</evidence>
<dbReference type="Pfam" id="PF00801">
    <property type="entry name" value="PKD"/>
    <property type="match status" value="1"/>
</dbReference>
<accession>A0A2T0WEA7</accession>
<dbReference type="OrthoDB" id="9816308at2"/>
<dbReference type="SUPFAM" id="SSF50952">
    <property type="entry name" value="Soluble quinoprotein glucose dehydrogenase"/>
    <property type="match status" value="1"/>
</dbReference>
<dbReference type="InterPro" id="IPR000601">
    <property type="entry name" value="PKD_dom"/>
</dbReference>
<evidence type="ECO:0000256" key="7">
    <source>
        <dbReference type="SAM" id="SignalP"/>
    </source>
</evidence>
<dbReference type="SUPFAM" id="SSF52317">
    <property type="entry name" value="Class I glutamine amidotransferase-like"/>
    <property type="match status" value="1"/>
</dbReference>
<feature type="binding site" description="covalent" evidence="6">
    <location>
        <position position="891"/>
    </location>
    <ligand>
        <name>heme c</name>
        <dbReference type="ChEBI" id="CHEBI:61717"/>
    </ligand>
</feature>
<keyword evidence="2 6" id="KW-0349">Heme</keyword>
<dbReference type="InterPro" id="IPR036909">
    <property type="entry name" value="Cyt_c-like_dom_sf"/>
</dbReference>
<dbReference type="Pfam" id="PF06283">
    <property type="entry name" value="ThuA"/>
    <property type="match status" value="1"/>
</dbReference>
<dbReference type="Gene3D" id="1.10.760.10">
    <property type="entry name" value="Cytochrome c-like domain"/>
    <property type="match status" value="1"/>
</dbReference>
<evidence type="ECO:0000256" key="5">
    <source>
        <dbReference type="ARBA" id="ARBA00023004"/>
    </source>
</evidence>
<dbReference type="InterPro" id="IPR011042">
    <property type="entry name" value="6-blade_b-propeller_TolB-like"/>
</dbReference>
<feature type="domain" description="Cytochrome c" evidence="9">
    <location>
        <begin position="873"/>
        <end position="958"/>
    </location>
</feature>
<keyword evidence="4" id="KW-0249">Electron transport</keyword>
<dbReference type="GO" id="GO:0009055">
    <property type="term" value="F:electron transfer activity"/>
    <property type="evidence" value="ECO:0007669"/>
    <property type="project" value="InterPro"/>
</dbReference>
<dbReference type="Pfam" id="PF07995">
    <property type="entry name" value="GSDH"/>
    <property type="match status" value="1"/>
</dbReference>
<reference evidence="10 11" key="1">
    <citation type="submission" date="2018-03" db="EMBL/GenBank/DDBJ databases">
        <title>Genomic Encyclopedia of Archaeal and Bacterial Type Strains, Phase II (KMG-II): from individual species to whole genera.</title>
        <authorList>
            <person name="Goeker M."/>
        </authorList>
    </citation>
    <scope>NUCLEOTIDE SEQUENCE [LARGE SCALE GENOMIC DNA]</scope>
    <source>
        <strain evidence="10 11">DSM 27929</strain>
    </source>
</reference>
<comment type="caution">
    <text evidence="10">The sequence shown here is derived from an EMBL/GenBank/DDBJ whole genome shotgun (WGS) entry which is preliminary data.</text>
</comment>
<dbReference type="InterPro" id="IPR009056">
    <property type="entry name" value="Cyt_c-like_dom"/>
</dbReference>
<dbReference type="InterPro" id="IPR013783">
    <property type="entry name" value="Ig-like_fold"/>
</dbReference>
<feature type="binding site" description="covalent" evidence="6">
    <location>
        <position position="936"/>
    </location>
    <ligand>
        <name>heme c</name>
        <dbReference type="ChEBI" id="CHEBI:61717"/>
    </ligand>
</feature>
<dbReference type="PROSITE" id="PS51007">
    <property type="entry name" value="CYTC"/>
    <property type="match status" value="1"/>
</dbReference>
<dbReference type="SUPFAM" id="SSF46626">
    <property type="entry name" value="Cytochrome c"/>
    <property type="match status" value="1"/>
</dbReference>
<feature type="chain" id="PRO_5015665478" evidence="7">
    <location>
        <begin position="22"/>
        <end position="1151"/>
    </location>
</feature>
<dbReference type="InterPro" id="IPR029010">
    <property type="entry name" value="ThuA-like"/>
</dbReference>
<protein>
    <submittedName>
        <fullName evidence="10">Glucose/arabinose dehydrogenase</fullName>
    </submittedName>
</protein>
<dbReference type="RefSeq" id="WP_106135266.1">
    <property type="nucleotide sequence ID" value="NZ_PVTR01000015.1"/>
</dbReference>
<evidence type="ECO:0000256" key="1">
    <source>
        <dbReference type="ARBA" id="ARBA00022448"/>
    </source>
</evidence>
<evidence type="ECO:0000256" key="2">
    <source>
        <dbReference type="ARBA" id="ARBA00022617"/>
    </source>
</evidence>
<dbReference type="Gene3D" id="2.60.40.10">
    <property type="entry name" value="Immunoglobulins"/>
    <property type="match status" value="1"/>
</dbReference>
<dbReference type="PANTHER" id="PTHR40469:SF2">
    <property type="entry name" value="GALACTOSE-BINDING DOMAIN-LIKE SUPERFAMILY PROTEIN"/>
    <property type="match status" value="1"/>
</dbReference>
<dbReference type="InterPro" id="IPR012938">
    <property type="entry name" value="Glc/Sorbosone_DH"/>
</dbReference>
<evidence type="ECO:0000256" key="3">
    <source>
        <dbReference type="ARBA" id="ARBA00022723"/>
    </source>
</evidence>
<dbReference type="Gene3D" id="2.120.10.30">
    <property type="entry name" value="TolB, C-terminal domain"/>
    <property type="match status" value="1"/>
</dbReference>
<dbReference type="InterPro" id="IPR029062">
    <property type="entry name" value="Class_I_gatase-like"/>
</dbReference>
<dbReference type="Gene3D" id="3.40.50.880">
    <property type="match status" value="1"/>
</dbReference>
<dbReference type="SMART" id="SM00089">
    <property type="entry name" value="PKD"/>
    <property type="match status" value="1"/>
</dbReference>
<dbReference type="PANTHER" id="PTHR40469">
    <property type="entry name" value="SECRETED GLYCOSYL HYDROLASE"/>
    <property type="match status" value="1"/>
</dbReference>